<comment type="caution">
    <text evidence="6">The sequence shown here is derived from an EMBL/GenBank/DDBJ whole genome shotgun (WGS) entry which is preliminary data.</text>
</comment>
<evidence type="ECO:0000259" key="5">
    <source>
        <dbReference type="Pfam" id="PF00135"/>
    </source>
</evidence>
<dbReference type="EMBL" id="CAUYUJ010019093">
    <property type="protein sequence ID" value="CAK0888551.1"/>
    <property type="molecule type" value="Genomic_DNA"/>
</dbReference>
<evidence type="ECO:0000256" key="3">
    <source>
        <dbReference type="ARBA" id="ARBA00023157"/>
    </source>
</evidence>
<comment type="similarity">
    <text evidence="1">Belongs to the type-B carboxylesterase/lipase family.</text>
</comment>
<dbReference type="Gene3D" id="3.40.50.1820">
    <property type="entry name" value="alpha/beta hydrolase"/>
    <property type="match status" value="1"/>
</dbReference>
<dbReference type="PANTHER" id="PTHR43918">
    <property type="entry name" value="ACETYLCHOLINESTERASE"/>
    <property type="match status" value="1"/>
</dbReference>
<protein>
    <recommendedName>
        <fullName evidence="5">Carboxylesterase type B domain-containing protein</fullName>
    </recommendedName>
</protein>
<sequence>MVGIHGGGFQMGSGSEALYDGANLAAKEGVMVVTLNYRLGSLGFLQTGPDGQGGMNGLLDQIRALEWVNRSISSFGGDPAKVTSSGGFGQSAGSMSICMLSVSPLAKDLFLRAILESAVCINEPTYGMPNSAEKGENLTRQVLEAAKVENVEGLKNISVEEVLKASAGLYGGPSWDLSVLPASPADLYSDPAGRINPADMMIGSNTFDDSMFVPCGGADFSSAYLGGAANYMTGLRDAIYVPPVYPNGEESANEVFDAYSPDDVYNGSNVTAFMQQQGDYQRICFGRELASAASSNIGGKIYAYMFGHNPSAVSELCDDPITATFRDDPTWSFHGAEIPFVFGNPVTSSPIHWPQGAQPVAQSAEEAALQREMMARWANFARSGNPHAPSGNASSVEWEPVPKHSRAAPERAAADPPYLFFTGGGSRWISSNEHKAQQCTPIVRADSAWSGRCGGRGEQGRSGSGSTLVGSALRALRKRSGRTQGHLRSVRGLQGEGDAAAMLQVSGAAPRAPRGAGDAGQEL</sequence>
<dbReference type="Pfam" id="PF00135">
    <property type="entry name" value="COesterase"/>
    <property type="match status" value="1"/>
</dbReference>
<evidence type="ECO:0000256" key="2">
    <source>
        <dbReference type="ARBA" id="ARBA00022801"/>
    </source>
</evidence>
<dbReference type="Proteomes" id="UP001189429">
    <property type="component" value="Unassembled WGS sequence"/>
</dbReference>
<evidence type="ECO:0000256" key="4">
    <source>
        <dbReference type="SAM" id="MobiDB-lite"/>
    </source>
</evidence>
<feature type="compositionally biased region" description="Low complexity" evidence="4">
    <location>
        <begin position="507"/>
        <end position="523"/>
    </location>
</feature>
<feature type="region of interest" description="Disordered" evidence="4">
    <location>
        <begin position="504"/>
        <end position="523"/>
    </location>
</feature>
<dbReference type="InterPro" id="IPR002018">
    <property type="entry name" value="CarbesteraseB"/>
</dbReference>
<evidence type="ECO:0000256" key="1">
    <source>
        <dbReference type="ARBA" id="ARBA00005964"/>
    </source>
</evidence>
<evidence type="ECO:0000313" key="6">
    <source>
        <dbReference type="EMBL" id="CAK0888551.1"/>
    </source>
</evidence>
<dbReference type="InterPro" id="IPR000997">
    <property type="entry name" value="Cholinesterase"/>
</dbReference>
<feature type="region of interest" description="Disordered" evidence="4">
    <location>
        <begin position="383"/>
        <end position="410"/>
    </location>
</feature>
<proteinExistence type="inferred from homology"/>
<feature type="domain" description="Carboxylesterase type B" evidence="5">
    <location>
        <begin position="1"/>
        <end position="404"/>
    </location>
</feature>
<keyword evidence="3" id="KW-1015">Disulfide bond</keyword>
<dbReference type="InterPro" id="IPR029058">
    <property type="entry name" value="AB_hydrolase_fold"/>
</dbReference>
<organism evidence="6 7">
    <name type="scientific">Prorocentrum cordatum</name>
    <dbReference type="NCBI Taxonomy" id="2364126"/>
    <lineage>
        <taxon>Eukaryota</taxon>
        <taxon>Sar</taxon>
        <taxon>Alveolata</taxon>
        <taxon>Dinophyceae</taxon>
        <taxon>Prorocentrales</taxon>
        <taxon>Prorocentraceae</taxon>
        <taxon>Prorocentrum</taxon>
    </lineage>
</organism>
<name>A0ABN9WPF2_9DINO</name>
<keyword evidence="7" id="KW-1185">Reference proteome</keyword>
<dbReference type="PANTHER" id="PTHR43918:SF4">
    <property type="entry name" value="CARBOXYLIC ESTER HYDROLASE"/>
    <property type="match status" value="1"/>
</dbReference>
<reference evidence="6" key="1">
    <citation type="submission" date="2023-10" db="EMBL/GenBank/DDBJ databases">
        <authorList>
            <person name="Chen Y."/>
            <person name="Shah S."/>
            <person name="Dougan E. K."/>
            <person name="Thang M."/>
            <person name="Chan C."/>
        </authorList>
    </citation>
    <scope>NUCLEOTIDE SEQUENCE [LARGE SCALE GENOMIC DNA]</scope>
</reference>
<keyword evidence="2" id="KW-0378">Hydrolase</keyword>
<accession>A0ABN9WPF2</accession>
<dbReference type="SUPFAM" id="SSF53474">
    <property type="entry name" value="alpha/beta-Hydrolases"/>
    <property type="match status" value="1"/>
</dbReference>
<dbReference type="InterPro" id="IPR050654">
    <property type="entry name" value="AChE-related_enzymes"/>
</dbReference>
<gene>
    <name evidence="6" type="ORF">PCOR1329_LOCUS69322</name>
</gene>
<dbReference type="PRINTS" id="PR00878">
    <property type="entry name" value="CHOLNESTRASE"/>
</dbReference>
<evidence type="ECO:0000313" key="7">
    <source>
        <dbReference type="Proteomes" id="UP001189429"/>
    </source>
</evidence>